<evidence type="ECO:0000256" key="2">
    <source>
        <dbReference type="ARBA" id="ARBA00006175"/>
    </source>
</evidence>
<dbReference type="PATRIC" id="fig|1410657.5.peg.2124"/>
<protein>
    <recommendedName>
        <fullName evidence="12">MIP family glycerol uptake facilitator protein GlpF</fullName>
    </recommendedName>
</protein>
<proteinExistence type="inferred from homology"/>
<evidence type="ECO:0000256" key="4">
    <source>
        <dbReference type="ARBA" id="ARBA00022475"/>
    </source>
</evidence>
<dbReference type="Pfam" id="PF00230">
    <property type="entry name" value="MIP"/>
    <property type="match status" value="1"/>
</dbReference>
<evidence type="ECO:0008006" key="12">
    <source>
        <dbReference type="Google" id="ProtNLM"/>
    </source>
</evidence>
<evidence type="ECO:0000256" key="6">
    <source>
        <dbReference type="ARBA" id="ARBA00022989"/>
    </source>
</evidence>
<keyword evidence="3 8" id="KW-0813">Transport</keyword>
<comment type="caution">
    <text evidence="10">The sequence shown here is derived from an EMBL/GenBank/DDBJ whole genome shotgun (WGS) entry which is preliminary data.</text>
</comment>
<dbReference type="GO" id="GO:0005886">
    <property type="term" value="C:plasma membrane"/>
    <property type="evidence" value="ECO:0007669"/>
    <property type="project" value="UniProtKB-SubCell"/>
</dbReference>
<dbReference type="RefSeq" id="WP_031589918.1">
    <property type="nucleotide sequence ID" value="NZ_JNKN01000078.1"/>
</dbReference>
<dbReference type="EMBL" id="JQBL01000088">
    <property type="protein sequence ID" value="KRN44551.1"/>
    <property type="molecule type" value="Genomic_DNA"/>
</dbReference>
<feature type="transmembrane region" description="Helical" evidence="9">
    <location>
        <begin position="83"/>
        <end position="105"/>
    </location>
</feature>
<keyword evidence="4" id="KW-1003">Cell membrane</keyword>
<name>A0A0R2H3F6_9FIRM</name>
<feature type="transmembrane region" description="Helical" evidence="9">
    <location>
        <begin position="165"/>
        <end position="187"/>
    </location>
</feature>
<evidence type="ECO:0000256" key="8">
    <source>
        <dbReference type="RuleBase" id="RU000477"/>
    </source>
</evidence>
<dbReference type="InterPro" id="IPR022357">
    <property type="entry name" value="MIP_CS"/>
</dbReference>
<dbReference type="InterPro" id="IPR023271">
    <property type="entry name" value="Aquaporin-like"/>
</dbReference>
<sequence length="238" mass="24686">MKNLNKYVSECLGTFFLVFIGTGAAILFGGAKGGISSIIGISLAFGLSIVVVYYTIGRISGGHVNPAVSLAMYFDGRLELKDLPCYILAQVIGAFAGTGVLFTMIKNIPSVTISSIGLGQNGYGAESALNLALSGAIITEVVLTFIFVFVVLASTVKDEYNANGGFIIGGALTAVHMIGIFFTGTSVNPARSLSPAVVYSLATGKTAAISQVWVFILAPLAGALFAVIVWKLINSDKA</sequence>
<dbReference type="Gene3D" id="1.20.1080.10">
    <property type="entry name" value="Glycerol uptake facilitator protein"/>
    <property type="match status" value="1"/>
</dbReference>
<accession>A0A0R2H3F6</accession>
<keyword evidence="6 9" id="KW-1133">Transmembrane helix</keyword>
<dbReference type="Proteomes" id="UP000051841">
    <property type="component" value="Unassembled WGS sequence"/>
</dbReference>
<feature type="transmembrane region" description="Helical" evidence="9">
    <location>
        <begin position="7"/>
        <end position="28"/>
    </location>
</feature>
<comment type="subcellular location">
    <subcellularLocation>
        <location evidence="1">Cell membrane</location>
        <topology evidence="1">Multi-pass membrane protein</topology>
    </subcellularLocation>
</comment>
<dbReference type="AlphaFoldDB" id="A0A0R2H3F6"/>
<reference evidence="10 11" key="1">
    <citation type="journal article" date="2015" name="Genome Announc.">
        <title>Expanding the biotechnology potential of lactobacilli through comparative genomics of 213 strains and associated genera.</title>
        <authorList>
            <person name="Sun Z."/>
            <person name="Harris H.M."/>
            <person name="McCann A."/>
            <person name="Guo C."/>
            <person name="Argimon S."/>
            <person name="Zhang W."/>
            <person name="Yang X."/>
            <person name="Jeffery I.B."/>
            <person name="Cooney J.C."/>
            <person name="Kagawa T.F."/>
            <person name="Liu W."/>
            <person name="Song Y."/>
            <person name="Salvetti E."/>
            <person name="Wrobel A."/>
            <person name="Rasinkangas P."/>
            <person name="Parkhill J."/>
            <person name="Rea M.C."/>
            <person name="O'Sullivan O."/>
            <person name="Ritari J."/>
            <person name="Douillard F.P."/>
            <person name="Paul Ross R."/>
            <person name="Yang R."/>
            <person name="Briner A.E."/>
            <person name="Felis G.E."/>
            <person name="de Vos W.M."/>
            <person name="Barrangou R."/>
            <person name="Klaenhammer T.R."/>
            <person name="Caufield P.W."/>
            <person name="Cui Y."/>
            <person name="Zhang H."/>
            <person name="O'Toole P.W."/>
        </authorList>
    </citation>
    <scope>NUCLEOTIDE SEQUENCE [LARGE SCALE GENOMIC DNA]</scope>
    <source>
        <strain evidence="10 11">DSM 20405</strain>
    </source>
</reference>
<dbReference type="PROSITE" id="PS00221">
    <property type="entry name" value="MIP"/>
    <property type="match status" value="1"/>
</dbReference>
<dbReference type="PRINTS" id="PR00783">
    <property type="entry name" value="MINTRINSICP"/>
</dbReference>
<evidence type="ECO:0000313" key="11">
    <source>
        <dbReference type="Proteomes" id="UP000051841"/>
    </source>
</evidence>
<dbReference type="PANTHER" id="PTHR19139:SF199">
    <property type="entry name" value="MIP17260P"/>
    <property type="match status" value="1"/>
</dbReference>
<feature type="transmembrane region" description="Helical" evidence="9">
    <location>
        <begin position="131"/>
        <end position="153"/>
    </location>
</feature>
<evidence type="ECO:0000256" key="9">
    <source>
        <dbReference type="SAM" id="Phobius"/>
    </source>
</evidence>
<comment type="similarity">
    <text evidence="2 8">Belongs to the MIP/aquaporin (TC 1.A.8) family.</text>
</comment>
<dbReference type="InterPro" id="IPR000425">
    <property type="entry name" value="MIP"/>
</dbReference>
<dbReference type="InterPro" id="IPR034294">
    <property type="entry name" value="Aquaporin_transptr"/>
</dbReference>
<evidence type="ECO:0000256" key="1">
    <source>
        <dbReference type="ARBA" id="ARBA00004651"/>
    </source>
</evidence>
<keyword evidence="5 8" id="KW-0812">Transmembrane</keyword>
<feature type="transmembrane region" description="Helical" evidence="9">
    <location>
        <begin position="34"/>
        <end position="56"/>
    </location>
</feature>
<feature type="transmembrane region" description="Helical" evidence="9">
    <location>
        <begin position="207"/>
        <end position="233"/>
    </location>
</feature>
<dbReference type="SUPFAM" id="SSF81338">
    <property type="entry name" value="Aquaporin-like"/>
    <property type="match status" value="1"/>
</dbReference>
<evidence type="ECO:0000313" key="10">
    <source>
        <dbReference type="EMBL" id="KRN44551.1"/>
    </source>
</evidence>
<organism evidence="10 11">
    <name type="scientific">Kandleria vitulina DSM 20405</name>
    <dbReference type="NCBI Taxonomy" id="1410657"/>
    <lineage>
        <taxon>Bacteria</taxon>
        <taxon>Bacillati</taxon>
        <taxon>Bacillota</taxon>
        <taxon>Erysipelotrichia</taxon>
        <taxon>Erysipelotrichales</taxon>
        <taxon>Coprobacillaceae</taxon>
        <taxon>Kandleria</taxon>
    </lineage>
</organism>
<dbReference type="GO" id="GO:0015250">
    <property type="term" value="F:water channel activity"/>
    <property type="evidence" value="ECO:0007669"/>
    <property type="project" value="TreeGrafter"/>
</dbReference>
<evidence type="ECO:0000256" key="5">
    <source>
        <dbReference type="ARBA" id="ARBA00022692"/>
    </source>
</evidence>
<evidence type="ECO:0000256" key="3">
    <source>
        <dbReference type="ARBA" id="ARBA00022448"/>
    </source>
</evidence>
<dbReference type="PANTHER" id="PTHR19139">
    <property type="entry name" value="AQUAPORIN TRANSPORTER"/>
    <property type="match status" value="1"/>
</dbReference>
<evidence type="ECO:0000256" key="7">
    <source>
        <dbReference type="ARBA" id="ARBA00023136"/>
    </source>
</evidence>
<keyword evidence="11" id="KW-1185">Reference proteome</keyword>
<keyword evidence="7 9" id="KW-0472">Membrane</keyword>
<gene>
    <name evidence="10" type="ORF">IV49_GL002058</name>
</gene>